<dbReference type="PANTHER" id="PTHR13976">
    <property type="entry name" value="HETEROGENEOUS NUCLEAR RIBONUCLEOPROTEIN-RELATED"/>
    <property type="match status" value="1"/>
</dbReference>
<evidence type="ECO:0000256" key="1">
    <source>
        <dbReference type="ARBA" id="ARBA00022737"/>
    </source>
</evidence>
<feature type="compositionally biased region" description="Basic and acidic residues" evidence="4">
    <location>
        <begin position="967"/>
        <end position="976"/>
    </location>
</feature>
<feature type="compositionally biased region" description="Basic residues" evidence="4">
    <location>
        <begin position="418"/>
        <end position="430"/>
    </location>
</feature>
<reference evidence="7 8" key="1">
    <citation type="submission" date="2019-01" db="EMBL/GenBank/DDBJ databases">
        <authorList>
            <person name="Sayadi A."/>
        </authorList>
    </citation>
    <scope>NUCLEOTIDE SEQUENCE [LARGE SCALE GENOMIC DNA]</scope>
</reference>
<dbReference type="CDD" id="cd00590">
    <property type="entry name" value="RRM_SF"/>
    <property type="match status" value="1"/>
</dbReference>
<keyword evidence="1" id="KW-0677">Repeat</keyword>
<feature type="compositionally biased region" description="Low complexity" evidence="4">
    <location>
        <begin position="146"/>
        <end position="157"/>
    </location>
</feature>
<dbReference type="InterPro" id="IPR000504">
    <property type="entry name" value="RRM_dom"/>
</dbReference>
<dbReference type="SMART" id="SM00595">
    <property type="entry name" value="MADF"/>
    <property type="match status" value="1"/>
</dbReference>
<feature type="domain" description="MADF" evidence="6">
    <location>
        <begin position="10"/>
        <end position="98"/>
    </location>
</feature>
<gene>
    <name evidence="7" type="ORF">CALMAC_LOCUS857</name>
</gene>
<feature type="region of interest" description="Disordered" evidence="4">
    <location>
        <begin position="522"/>
        <end position="550"/>
    </location>
</feature>
<feature type="domain" description="RRM" evidence="5">
    <location>
        <begin position="706"/>
        <end position="780"/>
    </location>
</feature>
<feature type="region of interest" description="Disordered" evidence="4">
    <location>
        <begin position="349"/>
        <end position="469"/>
    </location>
</feature>
<dbReference type="InterPro" id="IPR004210">
    <property type="entry name" value="BESS_motif"/>
</dbReference>
<sequence>MKDNIEFYVEFIAEIEKNPILYNHTLNDYSNRRITEIIWTKIGEKFNEKGDDCKSKWKSIRSAYIRALNTKSKSGSAAGSKKEYYLAPYLKCLNPFTKNRPQEGNISVQEDEQLSEHESQIEETSNNVPDLTCAEGDSLRNETLVASVPSPHSSSLSIQTPPPAKSRKPMSEADKCTIEYFKLKKQRLENNQQFEKQPKDPCEMFLSSLVPHMTSMSQQQQLTFQRGVKMSVIIRLQNLPWSANALDIRQYFHGLSIPEGGVHIVGGELGDAFIAFSTDEDARQAFTRNSGKIKEVQISLMLSSRTEMQRVIEAARAQSYAAFMQPPAMTSSLQPAPAAPAPTVPMPAAVPAIAPTSKSTPAGAVKSKEKSDRKDRRRSRSRSRSYSRSRSRSKSKDRKERSRDKDRKRYRDRSRSRSRDRKSRSRRNRSRSRERTRSKDRRTSKDKRKRASPERTIQSFQKDRKPMPEVWASQSKPIDVPAQPTQTAQLIRAGLNAAALSQAQKAIGNIASSLPGHLNGFQASNFGAGRERQGRDSWPPGNHNNFRGSERNHDSFLEQQEPPFQSRFQRNNFQSRPESKDSCIAVEPIYGTYSDVRRLFKGMFISSSGIKFINDSNGRRTGIVYVQFGSYQNKESALQMDGEEHSGHALKISSIEDEVFREAVDRFVPNRSEGNGNENLYKFKNISKTFQASGQSPNHPEIKEFTALKVDDLPNYTKEQDILHMFSQHPLVALILTTKTKGGHVAYVKFSTSEVAKKAFEEKSHHIVGGKQVTVNPCKDEEFNEINRQHDVDTLKSDPEPVKEEITTDCVNVSNLPVKTTDKNISDFFSDIGVMPTKIHLMSNNLGFTGQAYCEFSTIEDAKSALKKNEAVLGDAVISVVPIKRDEMMAILGNTLPVPDPALVPQLAETSPPIVRPLMSGPPVAPPEARLLSRPQFRPRNAFEAPRGHFPGGPRHHFEGRPRQFEGPHQFERGPRAFEGAPRQFDGRPRPYFEGRSRHQFEDELQMEYEENFDGNPHEFEGHPRSRMGPREQQRSRLPIPVDSDDAPEGCTVFMKNVPYKAGTNEILKFFEGFNHTRNVSRRYNPNNTPSDEAKIIFFDPEEAARAVAELNKQRIWDRQVFLTRE</sequence>
<dbReference type="InterPro" id="IPR012677">
    <property type="entry name" value="Nucleotide-bd_a/b_plait_sf"/>
</dbReference>
<dbReference type="Pfam" id="PF02944">
    <property type="entry name" value="BESS"/>
    <property type="match status" value="1"/>
</dbReference>
<feature type="compositionally biased region" description="Basic residues" evidence="4">
    <location>
        <begin position="375"/>
        <end position="396"/>
    </location>
</feature>
<feature type="domain" description="RRM" evidence="5">
    <location>
        <begin position="809"/>
        <end position="885"/>
    </location>
</feature>
<evidence type="ECO:0000259" key="6">
    <source>
        <dbReference type="PROSITE" id="PS51029"/>
    </source>
</evidence>
<dbReference type="InterPro" id="IPR035979">
    <property type="entry name" value="RBD_domain_sf"/>
</dbReference>
<feature type="domain" description="RRM" evidence="5">
    <location>
        <begin position="1051"/>
        <end position="1126"/>
    </location>
</feature>
<dbReference type="PROSITE" id="PS51029">
    <property type="entry name" value="MADF"/>
    <property type="match status" value="1"/>
</dbReference>
<dbReference type="PROSITE" id="PS50102">
    <property type="entry name" value="RRM"/>
    <property type="match status" value="4"/>
</dbReference>
<feature type="region of interest" description="Disordered" evidence="4">
    <location>
        <begin position="967"/>
        <end position="990"/>
    </location>
</feature>
<dbReference type="InterPro" id="IPR050666">
    <property type="entry name" value="ESRP"/>
</dbReference>
<evidence type="ECO:0008006" key="9">
    <source>
        <dbReference type="Google" id="ProtNLM"/>
    </source>
</evidence>
<dbReference type="AlphaFoldDB" id="A0A653BGQ2"/>
<dbReference type="CDD" id="cd12510">
    <property type="entry name" value="RRM1_RBM12_like"/>
    <property type="match status" value="1"/>
</dbReference>
<dbReference type="Gene3D" id="3.30.70.330">
    <property type="match status" value="5"/>
</dbReference>
<dbReference type="CDD" id="cd12254">
    <property type="entry name" value="RRM_hnRNPH_ESRPs_RBM12_like"/>
    <property type="match status" value="2"/>
</dbReference>
<name>A0A653BGQ2_CALMS</name>
<feature type="compositionally biased region" description="Basic and acidic residues" evidence="4">
    <location>
        <begin position="1016"/>
        <end position="1035"/>
    </location>
</feature>
<dbReference type="EMBL" id="CAACVG010000970">
    <property type="protein sequence ID" value="VEN34768.1"/>
    <property type="molecule type" value="Genomic_DNA"/>
</dbReference>
<feature type="region of interest" description="Disordered" evidence="4">
    <location>
        <begin position="146"/>
        <end position="171"/>
    </location>
</feature>
<evidence type="ECO:0000259" key="5">
    <source>
        <dbReference type="PROSITE" id="PS50102"/>
    </source>
</evidence>
<feature type="domain" description="RRM" evidence="5">
    <location>
        <begin position="582"/>
        <end position="657"/>
    </location>
</feature>
<proteinExistence type="predicted"/>
<feature type="region of interest" description="Disordered" evidence="4">
    <location>
        <begin position="1013"/>
        <end position="1045"/>
    </location>
</feature>
<evidence type="ECO:0000256" key="3">
    <source>
        <dbReference type="PROSITE-ProRule" id="PRU00176"/>
    </source>
</evidence>
<keyword evidence="2 3" id="KW-0694">RNA-binding</keyword>
<dbReference type="InterPro" id="IPR006578">
    <property type="entry name" value="MADF-dom"/>
</dbReference>
<dbReference type="GO" id="GO:0003723">
    <property type="term" value="F:RNA binding"/>
    <property type="evidence" value="ECO:0007669"/>
    <property type="project" value="UniProtKB-UniRule"/>
</dbReference>
<protein>
    <recommendedName>
        <fullName evidence="9">RRM domain-containing protein</fullName>
    </recommendedName>
</protein>
<organism evidence="7 8">
    <name type="scientific">Callosobruchus maculatus</name>
    <name type="common">Southern cowpea weevil</name>
    <name type="synonym">Pulse bruchid</name>
    <dbReference type="NCBI Taxonomy" id="64391"/>
    <lineage>
        <taxon>Eukaryota</taxon>
        <taxon>Metazoa</taxon>
        <taxon>Ecdysozoa</taxon>
        <taxon>Arthropoda</taxon>
        <taxon>Hexapoda</taxon>
        <taxon>Insecta</taxon>
        <taxon>Pterygota</taxon>
        <taxon>Neoptera</taxon>
        <taxon>Endopterygota</taxon>
        <taxon>Coleoptera</taxon>
        <taxon>Polyphaga</taxon>
        <taxon>Cucujiformia</taxon>
        <taxon>Chrysomeloidea</taxon>
        <taxon>Chrysomelidae</taxon>
        <taxon>Bruchinae</taxon>
        <taxon>Bruchini</taxon>
        <taxon>Callosobruchus</taxon>
    </lineage>
</organism>
<dbReference type="OrthoDB" id="2588702at2759"/>
<evidence type="ECO:0000256" key="4">
    <source>
        <dbReference type="SAM" id="MobiDB-lite"/>
    </source>
</evidence>
<accession>A0A653BGQ2</accession>
<dbReference type="SMART" id="SM00360">
    <property type="entry name" value="RRM"/>
    <property type="match status" value="4"/>
</dbReference>
<dbReference type="Pfam" id="PF00076">
    <property type="entry name" value="RRM_1"/>
    <property type="match status" value="3"/>
</dbReference>
<evidence type="ECO:0000313" key="7">
    <source>
        <dbReference type="EMBL" id="VEN34768.1"/>
    </source>
</evidence>
<dbReference type="SUPFAM" id="SSF54928">
    <property type="entry name" value="RNA-binding domain, RBD"/>
    <property type="match status" value="3"/>
</dbReference>
<feature type="region of interest" description="Disordered" evidence="4">
    <location>
        <begin position="109"/>
        <end position="134"/>
    </location>
</feature>
<evidence type="ECO:0000256" key="2">
    <source>
        <dbReference type="ARBA" id="ARBA00022884"/>
    </source>
</evidence>
<feature type="compositionally biased region" description="Basic and acidic residues" evidence="4">
    <location>
        <begin position="397"/>
        <end position="417"/>
    </location>
</feature>
<evidence type="ECO:0000313" key="8">
    <source>
        <dbReference type="Proteomes" id="UP000410492"/>
    </source>
</evidence>
<feature type="compositionally biased region" description="Basic and acidic residues" evidence="4">
    <location>
        <begin position="431"/>
        <end position="443"/>
    </location>
</feature>
<feature type="region of interest" description="Disordered" evidence="4">
    <location>
        <begin position="943"/>
        <end position="962"/>
    </location>
</feature>
<dbReference type="Proteomes" id="UP000410492">
    <property type="component" value="Unassembled WGS sequence"/>
</dbReference>
<keyword evidence="8" id="KW-1185">Reference proteome</keyword>
<dbReference type="Pfam" id="PF10545">
    <property type="entry name" value="MADF_DNA_bdg"/>
    <property type="match status" value="1"/>
</dbReference>